<name>A0ACC6L205_9SPHI</name>
<dbReference type="Proteomes" id="UP001246858">
    <property type="component" value="Unassembled WGS sequence"/>
</dbReference>
<accession>A0ACC6L205</accession>
<sequence>MKKRIIYLGMLLICLAIACKEANLSLYDDEASKTSIYFPFAESASSMNLSFGYSKSNVKDSVIRIVVRIIGAPKNFDRPYGFSVADSSTLKEGEHYKILGEKRTIAAGKVADTIKMQVFRKESLRKDSLFLYLDLKPNANFTNNYLNKDITVGGKDIQQYYTRMRIKVDDIAGPPPFWLSPYGSYTEGYLGKFSALKLQLLITRFNLDVNEVIQPAWFTSNGNYTRMGPWSDNLKAYLKAMSDAGTPVYEADNKTLMTMGPNAK</sequence>
<comment type="caution">
    <text evidence="1">The sequence shown here is derived from an EMBL/GenBank/DDBJ whole genome shotgun (WGS) entry which is preliminary data.</text>
</comment>
<reference evidence="1" key="1">
    <citation type="submission" date="2023-07" db="EMBL/GenBank/DDBJ databases">
        <title>Sorghum-associated microbial communities from plants grown in Nebraska, USA.</title>
        <authorList>
            <person name="Schachtman D."/>
        </authorList>
    </citation>
    <scope>NUCLEOTIDE SEQUENCE</scope>
    <source>
        <strain evidence="1">2697</strain>
    </source>
</reference>
<keyword evidence="2" id="KW-1185">Reference proteome</keyword>
<dbReference type="EMBL" id="JAVDTF010000004">
    <property type="protein sequence ID" value="MDR6785516.1"/>
    <property type="molecule type" value="Genomic_DNA"/>
</dbReference>
<protein>
    <submittedName>
        <fullName evidence="1">Uncharacterized protein</fullName>
    </submittedName>
</protein>
<evidence type="ECO:0000313" key="2">
    <source>
        <dbReference type="Proteomes" id="UP001246858"/>
    </source>
</evidence>
<evidence type="ECO:0000313" key="1">
    <source>
        <dbReference type="EMBL" id="MDR6785516.1"/>
    </source>
</evidence>
<gene>
    <name evidence="1" type="ORF">J2X78_004101</name>
</gene>
<organism evidence="1 2">
    <name type="scientific">Pedobacter africanus</name>
    <dbReference type="NCBI Taxonomy" id="151894"/>
    <lineage>
        <taxon>Bacteria</taxon>
        <taxon>Pseudomonadati</taxon>
        <taxon>Bacteroidota</taxon>
        <taxon>Sphingobacteriia</taxon>
        <taxon>Sphingobacteriales</taxon>
        <taxon>Sphingobacteriaceae</taxon>
        <taxon>Pedobacter</taxon>
    </lineage>
</organism>
<proteinExistence type="predicted"/>